<feature type="domain" description="Aminotransferase class I/classII large" evidence="9">
    <location>
        <begin position="91"/>
        <end position="439"/>
    </location>
</feature>
<dbReference type="PANTHER" id="PTHR13693">
    <property type="entry name" value="CLASS II AMINOTRANSFERASE/8-AMINO-7-OXONONANOATE SYNTHASE"/>
    <property type="match status" value="1"/>
</dbReference>
<feature type="region of interest" description="Disordered" evidence="8">
    <location>
        <begin position="660"/>
        <end position="680"/>
    </location>
</feature>
<evidence type="ECO:0000256" key="6">
    <source>
        <dbReference type="ARBA" id="ARBA00022898"/>
    </source>
</evidence>
<keyword evidence="11" id="KW-1185">Reference proteome</keyword>
<evidence type="ECO:0000256" key="3">
    <source>
        <dbReference type="ARBA" id="ARBA00004991"/>
    </source>
</evidence>
<comment type="pathway">
    <text evidence="3">Sphingolipid metabolism.</text>
</comment>
<dbReference type="GO" id="GO:0009102">
    <property type="term" value="P:biotin biosynthetic process"/>
    <property type="evidence" value="ECO:0000318"/>
    <property type="project" value="GO_Central"/>
</dbReference>
<dbReference type="Gene3D" id="3.90.1150.10">
    <property type="entry name" value="Aspartate Aminotransferase, domain 1"/>
    <property type="match status" value="1"/>
</dbReference>
<evidence type="ECO:0000256" key="4">
    <source>
        <dbReference type="ARBA" id="ARBA00010008"/>
    </source>
</evidence>
<accession>A0A0U9HTP9</accession>
<evidence type="ECO:0000256" key="1">
    <source>
        <dbReference type="ARBA" id="ARBA00001933"/>
    </source>
</evidence>
<evidence type="ECO:0000256" key="8">
    <source>
        <dbReference type="SAM" id="MobiDB-lite"/>
    </source>
</evidence>
<evidence type="ECO:0000256" key="2">
    <source>
        <dbReference type="ARBA" id="ARBA00004760"/>
    </source>
</evidence>
<dbReference type="Proteomes" id="UP000054558">
    <property type="component" value="Unassembled WGS sequence"/>
</dbReference>
<dbReference type="InterPro" id="IPR004839">
    <property type="entry name" value="Aminotransferase_I/II_large"/>
</dbReference>
<keyword evidence="7" id="KW-0443">Lipid metabolism</keyword>
<reference evidence="10 11" key="1">
    <citation type="journal article" date="2014" name="Nat. Commun.">
        <title>Klebsormidium flaccidum genome reveals primary factors for plant terrestrial adaptation.</title>
        <authorList>
            <person name="Hori K."/>
            <person name="Maruyama F."/>
            <person name="Fujisawa T."/>
            <person name="Togashi T."/>
            <person name="Yamamoto N."/>
            <person name="Seo M."/>
            <person name="Sato S."/>
            <person name="Yamada T."/>
            <person name="Mori H."/>
            <person name="Tajima N."/>
            <person name="Moriyama T."/>
            <person name="Ikeuchi M."/>
            <person name="Watanabe M."/>
            <person name="Wada H."/>
            <person name="Kobayashi K."/>
            <person name="Saito M."/>
            <person name="Masuda T."/>
            <person name="Sasaki-Sekimoto Y."/>
            <person name="Mashiguchi K."/>
            <person name="Awai K."/>
            <person name="Shimojima M."/>
            <person name="Masuda S."/>
            <person name="Iwai M."/>
            <person name="Nobusawa T."/>
            <person name="Narise T."/>
            <person name="Kondo S."/>
            <person name="Saito H."/>
            <person name="Sato R."/>
            <person name="Murakawa M."/>
            <person name="Ihara Y."/>
            <person name="Oshima-Yamada Y."/>
            <person name="Ohtaka K."/>
            <person name="Satoh M."/>
            <person name="Sonobe K."/>
            <person name="Ishii M."/>
            <person name="Ohtani R."/>
            <person name="Kanamori-Sato M."/>
            <person name="Honoki R."/>
            <person name="Miyazaki D."/>
            <person name="Mochizuki H."/>
            <person name="Umetsu J."/>
            <person name="Higashi K."/>
            <person name="Shibata D."/>
            <person name="Kamiya Y."/>
            <person name="Sato N."/>
            <person name="Nakamura Y."/>
            <person name="Tabata S."/>
            <person name="Ida S."/>
            <person name="Kurokawa K."/>
            <person name="Ohta H."/>
        </authorList>
    </citation>
    <scope>NUCLEOTIDE SEQUENCE [LARGE SCALE GENOMIC DNA]</scope>
    <source>
        <strain evidence="10 11">NIES-2285</strain>
    </source>
</reference>
<evidence type="ECO:0000313" key="11">
    <source>
        <dbReference type="Proteomes" id="UP000054558"/>
    </source>
</evidence>
<proteinExistence type="inferred from homology"/>
<dbReference type="GO" id="GO:0016020">
    <property type="term" value="C:membrane"/>
    <property type="evidence" value="ECO:0007669"/>
    <property type="project" value="GOC"/>
</dbReference>
<comment type="cofactor">
    <cofactor evidence="1">
        <name>pyridoxal 5'-phosphate</name>
        <dbReference type="ChEBI" id="CHEBI:597326"/>
    </cofactor>
</comment>
<dbReference type="InterPro" id="IPR015424">
    <property type="entry name" value="PyrdxlP-dep_Trfase"/>
</dbReference>
<dbReference type="InterPro" id="IPR050087">
    <property type="entry name" value="AON_synthase_class-II"/>
</dbReference>
<dbReference type="InterPro" id="IPR001917">
    <property type="entry name" value="Aminotrans_II_pyridoxalP_BS"/>
</dbReference>
<dbReference type="InterPro" id="IPR015422">
    <property type="entry name" value="PyrdxlP-dep_Trfase_small"/>
</dbReference>
<dbReference type="EMBL" id="DF236979">
    <property type="protein sequence ID" value="GAQ79440.1"/>
    <property type="molecule type" value="Genomic_DNA"/>
</dbReference>
<organism evidence="10 11">
    <name type="scientific">Klebsormidium nitens</name>
    <name type="common">Green alga</name>
    <name type="synonym">Ulothrix nitens</name>
    <dbReference type="NCBI Taxonomy" id="105231"/>
    <lineage>
        <taxon>Eukaryota</taxon>
        <taxon>Viridiplantae</taxon>
        <taxon>Streptophyta</taxon>
        <taxon>Klebsormidiophyceae</taxon>
        <taxon>Klebsormidiales</taxon>
        <taxon>Klebsormidiaceae</taxon>
        <taxon>Klebsormidium</taxon>
    </lineage>
</organism>
<gene>
    <name evidence="10" type="ORF">KFL_000300380</name>
</gene>
<dbReference type="PANTHER" id="PTHR13693:SF77">
    <property type="entry name" value="8-AMINO-7-OXONONANOATE SYNTHASE"/>
    <property type="match status" value="1"/>
</dbReference>
<keyword evidence="6" id="KW-0663">Pyridoxal phosphate</keyword>
<keyword evidence="7" id="KW-0746">Sphingolipid metabolism</keyword>
<evidence type="ECO:0000313" key="10">
    <source>
        <dbReference type="EMBL" id="GAQ79440.1"/>
    </source>
</evidence>
<dbReference type="Pfam" id="PF00155">
    <property type="entry name" value="Aminotran_1_2"/>
    <property type="match status" value="1"/>
</dbReference>
<dbReference type="OrthoDB" id="10263824at2759"/>
<comment type="similarity">
    <text evidence="4">Belongs to the class-II pyridoxal-phosphate-dependent aminotransferase family. BioF subfamily.</text>
</comment>
<dbReference type="AlphaFoldDB" id="A0A0U9HTP9"/>
<comment type="pathway">
    <text evidence="2">Lipid metabolism; sphingolipid metabolism.</text>
</comment>
<evidence type="ECO:0000256" key="7">
    <source>
        <dbReference type="ARBA" id="ARBA00022919"/>
    </source>
</evidence>
<dbReference type="PROSITE" id="PS00599">
    <property type="entry name" value="AA_TRANSFER_CLASS_2"/>
    <property type="match status" value="1"/>
</dbReference>
<dbReference type="STRING" id="105231.A0A0U9HTP9"/>
<dbReference type="Gene3D" id="3.40.640.10">
    <property type="entry name" value="Type I PLP-dependent aspartate aminotransferase-like (Major domain)"/>
    <property type="match status" value="1"/>
</dbReference>
<protein>
    <submittedName>
        <fullName evidence="10">7-keto-8-aminopelargonic acid synthase</fullName>
    </submittedName>
</protein>
<keyword evidence="5" id="KW-0808">Transferase</keyword>
<sequence length="694" mass="72986">MARCACRCGNRSMDHTAGGGCCVQELHSAGGKLVSFADDWSDEQIKACNRSAVEVSVSDGTIQSWLSGTATSGTEEDQSTASGCLTRLRLFSGNDYLGLSSHPAVRAAAAQAAMEYGMGPRASPLVCGYTEHHRELERALAELKGTEDCLLFPSGFAANMGVVTAICSPSLGDQAQPNPPSMVAIFSDELNHASIIDGVRLAQRTGRQAVTAHVYRHCDMTHLEQLLSASSAPRKVVVTDSLFSMDGDFAPLAELAVLRRKHGFLLVVDEAHATLVCGHRGGGAAEAFGVADEVDLHVGTLSKAVGCHGGFVATSRKWKQWILSRGRSFVYSTAQPIPTVAAALAALVVARREPWRQRHVWALVDALSAALGVPFTSPIISVVIGGAKEALDASNELLRRGFHVPAIRPPTVPEGSSRLRIALSAAHTFDDVAALVDALSPLLKKGRSPASPSGVRYDGTGPAMPLGSGEIGVNEPEFLVRGVDFGVNGATASDPQKEFGLSGRDPTIRKGGFDADGLAVPLSEGGFGVNKLQASGSKRGLGIDGSRITRGEIGVNSSDVTFRGEKLDENGLVSICVNAAAHGADTGQPPAGQQIIASSTLSTHVESTFKSVECRRELVEQSSSQQATAGTGKSVGVSQVSQHEIGRVIALDKKIRHRQTESLSWSERSQGDKPVTDALEATHVSSIISQRSRL</sequence>
<dbReference type="GO" id="GO:0016740">
    <property type="term" value="F:transferase activity"/>
    <property type="evidence" value="ECO:0007669"/>
    <property type="project" value="UniProtKB-KW"/>
</dbReference>
<dbReference type="SUPFAM" id="SSF53383">
    <property type="entry name" value="PLP-dependent transferases"/>
    <property type="match status" value="1"/>
</dbReference>
<dbReference type="InterPro" id="IPR015421">
    <property type="entry name" value="PyrdxlP-dep_Trfase_major"/>
</dbReference>
<name>A0A0U9HTP9_KLENI</name>
<evidence type="ECO:0000256" key="5">
    <source>
        <dbReference type="ARBA" id="ARBA00022679"/>
    </source>
</evidence>
<dbReference type="GO" id="GO:0006665">
    <property type="term" value="P:sphingolipid metabolic process"/>
    <property type="evidence" value="ECO:0007669"/>
    <property type="project" value="UniProtKB-UniPathway"/>
</dbReference>
<dbReference type="GO" id="GO:0030170">
    <property type="term" value="F:pyridoxal phosphate binding"/>
    <property type="evidence" value="ECO:0007669"/>
    <property type="project" value="InterPro"/>
</dbReference>
<evidence type="ECO:0000259" key="9">
    <source>
        <dbReference type="Pfam" id="PF00155"/>
    </source>
</evidence>
<dbReference type="UniPathway" id="UPA00222"/>